<dbReference type="InterPro" id="IPR038063">
    <property type="entry name" value="Transpep_catalytic_dom"/>
</dbReference>
<dbReference type="GO" id="GO:0071555">
    <property type="term" value="P:cell wall organization"/>
    <property type="evidence" value="ECO:0007669"/>
    <property type="project" value="UniProtKB-UniRule"/>
</dbReference>
<dbReference type="PROSITE" id="PS52029">
    <property type="entry name" value="LD_TPASE"/>
    <property type="match status" value="1"/>
</dbReference>
<dbReference type="InterPro" id="IPR045380">
    <property type="entry name" value="LD_TPept_scaffold_dom"/>
</dbReference>
<feature type="domain" description="L,D-TPase catalytic" evidence="9">
    <location>
        <begin position="299"/>
        <end position="474"/>
    </location>
</feature>
<evidence type="ECO:0000256" key="7">
    <source>
        <dbReference type="PROSITE-ProRule" id="PRU01373"/>
    </source>
</evidence>
<proteinExistence type="inferred from homology"/>
<dbReference type="AlphaFoldDB" id="A0A1H2GZ88"/>
<dbReference type="GO" id="GO:0009252">
    <property type="term" value="P:peptidoglycan biosynthetic process"/>
    <property type="evidence" value="ECO:0007669"/>
    <property type="project" value="UniProtKB-UniPathway"/>
</dbReference>
<evidence type="ECO:0000256" key="2">
    <source>
        <dbReference type="ARBA" id="ARBA00005992"/>
    </source>
</evidence>
<organism evidence="10 11">
    <name type="scientific">Geopseudomonas guangdongensis</name>
    <dbReference type="NCBI Taxonomy" id="1245526"/>
    <lineage>
        <taxon>Bacteria</taxon>
        <taxon>Pseudomonadati</taxon>
        <taxon>Pseudomonadota</taxon>
        <taxon>Gammaproteobacteria</taxon>
        <taxon>Pseudomonadales</taxon>
        <taxon>Pseudomonadaceae</taxon>
        <taxon>Geopseudomonas</taxon>
    </lineage>
</organism>
<dbReference type="InterPro" id="IPR036365">
    <property type="entry name" value="PGBD-like_sf"/>
</dbReference>
<dbReference type="InterPro" id="IPR002477">
    <property type="entry name" value="Peptidoglycan-bd-like"/>
</dbReference>
<evidence type="ECO:0000256" key="6">
    <source>
        <dbReference type="ARBA" id="ARBA00023316"/>
    </source>
</evidence>
<comment type="pathway">
    <text evidence="1 7">Cell wall biogenesis; peptidoglycan biosynthesis.</text>
</comment>
<keyword evidence="6 7" id="KW-0961">Cell wall biogenesis/degradation</keyword>
<gene>
    <name evidence="10" type="ORF">SAMN05216580_2043</name>
</gene>
<evidence type="ECO:0000313" key="10">
    <source>
        <dbReference type="EMBL" id="SDU24815.1"/>
    </source>
</evidence>
<comment type="similarity">
    <text evidence="2">Belongs to the YkuD family.</text>
</comment>
<dbReference type="STRING" id="1245526.SAMN05216580_2043"/>
<dbReference type="PANTHER" id="PTHR41533">
    <property type="entry name" value="L,D-TRANSPEPTIDASE HI_1667-RELATED"/>
    <property type="match status" value="1"/>
</dbReference>
<dbReference type="Gene3D" id="2.40.440.10">
    <property type="entry name" value="L,D-transpeptidase catalytic domain-like"/>
    <property type="match status" value="1"/>
</dbReference>
<feature type="chain" id="PRO_5009275282" evidence="8">
    <location>
        <begin position="24"/>
        <end position="528"/>
    </location>
</feature>
<keyword evidence="3" id="KW-0808">Transferase</keyword>
<dbReference type="CDD" id="cd16913">
    <property type="entry name" value="YkuD_like"/>
    <property type="match status" value="1"/>
</dbReference>
<dbReference type="SUPFAM" id="SSF47090">
    <property type="entry name" value="PGBD-like"/>
    <property type="match status" value="1"/>
</dbReference>
<dbReference type="PANTHER" id="PTHR41533:SF2">
    <property type="entry name" value="BLR7131 PROTEIN"/>
    <property type="match status" value="1"/>
</dbReference>
<dbReference type="RefSeq" id="WP_394327521.1">
    <property type="nucleotide sequence ID" value="NZ_LT629780.1"/>
</dbReference>
<feature type="active site" description="Nucleophile" evidence="7">
    <location>
        <position position="446"/>
    </location>
</feature>
<dbReference type="InterPro" id="IPR052905">
    <property type="entry name" value="LD-transpeptidase_YkuD-like"/>
</dbReference>
<dbReference type="Pfam" id="PF01471">
    <property type="entry name" value="PG_binding_1"/>
    <property type="match status" value="1"/>
</dbReference>
<keyword evidence="5 7" id="KW-0573">Peptidoglycan synthesis</keyword>
<dbReference type="InterPro" id="IPR005490">
    <property type="entry name" value="LD_TPept_cat_dom"/>
</dbReference>
<evidence type="ECO:0000256" key="1">
    <source>
        <dbReference type="ARBA" id="ARBA00004752"/>
    </source>
</evidence>
<dbReference type="Proteomes" id="UP000243063">
    <property type="component" value="Chromosome I"/>
</dbReference>
<sequence>MSRKCTRWLAILLLAGPLPNALAETPTTAENALQRLLQQPRLGCAAQEPDAAMRAALQALYQMQHFAPLWDATRLAALRQQLDALADDGLDPGHYHRQALARPDDLAPTCREALASHAYLLALQHLRHGRLAAQAREALWHAQSTPPPVASVLAPDVALRGLDDLPATFEQARPAAAQYRELRRVYAAQRRQPLPSWTSLPAGALLRPERRDPRVPALAQRLAAEGYLSAAEAAAADEHYGAALVAALRRFQQRHHVQADGVLGPATLAELNVPAQTRRDQLRVNLERWRWLAGELEPNLLLVDIAGAELSYYRDDALQWQSRTQVGRAERPTPQLKSRISHLTLNPTWTVPPTILKQDKLPEIRRDLGYLQRNHLRVLDYAGNELDPQGIDWNNPGAVLLRQDPGRHNALGRVAIRFPNPFAVYLHDTPSQYLFDKLPRVFSSGCVRVEGALRLMDLLLDGATPARRARIDAWFASGETRNVDLPRPLPILMAYWTVATDAEGALYRPDLYRLDAPLLAALERAGAH</sequence>
<dbReference type="Pfam" id="PF03734">
    <property type="entry name" value="YkuD"/>
    <property type="match status" value="1"/>
</dbReference>
<reference evidence="11" key="1">
    <citation type="submission" date="2016-10" db="EMBL/GenBank/DDBJ databases">
        <authorList>
            <person name="Varghese N."/>
            <person name="Submissions S."/>
        </authorList>
    </citation>
    <scope>NUCLEOTIDE SEQUENCE [LARGE SCALE GENOMIC DNA]</scope>
    <source>
        <strain evidence="11">CCTCC 2012022</strain>
    </source>
</reference>
<dbReference type="SUPFAM" id="SSF141523">
    <property type="entry name" value="L,D-transpeptidase catalytic domain-like"/>
    <property type="match status" value="1"/>
</dbReference>
<dbReference type="GO" id="GO:0016740">
    <property type="term" value="F:transferase activity"/>
    <property type="evidence" value="ECO:0007669"/>
    <property type="project" value="UniProtKB-KW"/>
</dbReference>
<evidence type="ECO:0000256" key="4">
    <source>
        <dbReference type="ARBA" id="ARBA00022960"/>
    </source>
</evidence>
<evidence type="ECO:0000313" key="11">
    <source>
        <dbReference type="Proteomes" id="UP000243063"/>
    </source>
</evidence>
<dbReference type="InterPro" id="IPR036366">
    <property type="entry name" value="PGBDSf"/>
</dbReference>
<evidence type="ECO:0000256" key="8">
    <source>
        <dbReference type="SAM" id="SignalP"/>
    </source>
</evidence>
<dbReference type="Gene3D" id="1.10.101.10">
    <property type="entry name" value="PGBD-like superfamily/PGBD"/>
    <property type="match status" value="1"/>
</dbReference>
<evidence type="ECO:0000259" key="9">
    <source>
        <dbReference type="PROSITE" id="PS52029"/>
    </source>
</evidence>
<dbReference type="GO" id="GO:0004180">
    <property type="term" value="F:carboxypeptidase activity"/>
    <property type="evidence" value="ECO:0007669"/>
    <property type="project" value="UniProtKB-ARBA"/>
</dbReference>
<dbReference type="UniPathway" id="UPA00219"/>
<dbReference type="Pfam" id="PF20142">
    <property type="entry name" value="Scaffold"/>
    <property type="match status" value="1"/>
</dbReference>
<dbReference type="GO" id="GO:0008360">
    <property type="term" value="P:regulation of cell shape"/>
    <property type="evidence" value="ECO:0007669"/>
    <property type="project" value="UniProtKB-UniRule"/>
</dbReference>
<dbReference type="EMBL" id="LT629780">
    <property type="protein sequence ID" value="SDU24815.1"/>
    <property type="molecule type" value="Genomic_DNA"/>
</dbReference>
<keyword evidence="4 7" id="KW-0133">Cell shape</keyword>
<accession>A0A1H2GZ88</accession>
<keyword evidence="11" id="KW-1185">Reference proteome</keyword>
<feature type="active site" description="Proton donor/acceptor" evidence="7">
    <location>
        <position position="427"/>
    </location>
</feature>
<evidence type="ECO:0000256" key="3">
    <source>
        <dbReference type="ARBA" id="ARBA00022679"/>
    </source>
</evidence>
<evidence type="ECO:0000256" key="5">
    <source>
        <dbReference type="ARBA" id="ARBA00022984"/>
    </source>
</evidence>
<protein>
    <submittedName>
        <fullName evidence="10">Murein L,D-transpeptidase YcbB/YkuD</fullName>
    </submittedName>
</protein>
<feature type="signal peptide" evidence="8">
    <location>
        <begin position="1"/>
        <end position="23"/>
    </location>
</feature>
<name>A0A1H2GZ88_9GAMM</name>
<keyword evidence="8" id="KW-0732">Signal</keyword>